<gene>
    <name evidence="1" type="ORF">LTR37_011922</name>
</gene>
<proteinExistence type="predicted"/>
<organism evidence="1 2">
    <name type="scientific">Vermiconidia calcicola</name>
    <dbReference type="NCBI Taxonomy" id="1690605"/>
    <lineage>
        <taxon>Eukaryota</taxon>
        <taxon>Fungi</taxon>
        <taxon>Dikarya</taxon>
        <taxon>Ascomycota</taxon>
        <taxon>Pezizomycotina</taxon>
        <taxon>Dothideomycetes</taxon>
        <taxon>Dothideomycetidae</taxon>
        <taxon>Mycosphaerellales</taxon>
        <taxon>Extremaceae</taxon>
        <taxon>Vermiconidia</taxon>
    </lineage>
</organism>
<sequence length="1010" mass="112010">MAATSSRAHLFSQLSSRRAASSPGEEHYTTASSNSFDPAAEAIHSTMQIPDNTTQQQLPHQQQFRYDQFQDNVSDSGSAGSADMSIELGRGVKRGARDREDDVSSNHVFNLGNDSLYELTGTPPIRSRSGQKKQDDTLRRQASIRRATDATKTNEAVKRGTSSKHRSFSEALRNITADDDTSFIAEDAQQTATFNARNTRFSRSRQTSAVEPSNASRFASAPQQQQTPRKASNNNPTAQSNSFVLPDLPNLTELVSGVRKDGTPVFNRTAKPRSRFTFGTHKSATRQEYLPIESVPVPDEEKAIYASLQLLKERVEQLEQEKSEAAERAEEYEGDIIDLRSQLTMAQRRPDSGLGSSDEDGSGTEKLRAEKKRLQASVKALQDRLDRSERKISVSEIQVKRVTKERDELVTQIGVAYYNNEELKAENETFQDQHGRLVAENGELKDEVDALRKENQDLRLLMAQTQRSYEEETQQRQRKEAETKNKVEKKAQAAREIKSSTRDFLEAKQANSNNPEAPQAVHRSQIDSHKGARRRLSLGFLDDVTSDDIAVRIAQEVKKNREEAVATQRTQHARQNRTSGQYQTGVDGHSRARSGQVQQPPVTTTHHPTAAPKRNFSAPVEDADASDADSTTQLDFTQRSRTNPKRASLPTAAQPSGRTPVMREEDSRDLTLLSFQDTIELNNLRKKLEEERRSGRLGGRAASAPEGTQHTSQGMPRKSSLKDVTAGFEGGTGRFNIDEWAKTGKSVRLQSPHTSDESVHAHQPAEVGDISISSNTSRRRRRAASAEGMTSAFIVPDITIHGKEGQSDVHHDKGNCTACPSSNEHITIPAPIPVTDRPEDVADVTNATVRPSQPPKVALGTVIKQLEDEIAHLKIRLAAQHRLYNQHNPALSKRRRLDVRATMDKLTVEIEHRSDQVYALYDVVEGQKEAAAAAGKPTKDMDENAVEETLESLGINPVELSGYVGRKAAPPLGLDGADDMSDQELPWEGLSDVGSEEDLERQERRRTGLF</sequence>
<dbReference type="Proteomes" id="UP001281147">
    <property type="component" value="Unassembled WGS sequence"/>
</dbReference>
<dbReference type="EMBL" id="JAUTXU010000107">
    <property type="protein sequence ID" value="KAK3707745.1"/>
    <property type="molecule type" value="Genomic_DNA"/>
</dbReference>
<accession>A0ACC3N1W8</accession>
<name>A0ACC3N1W8_9PEZI</name>
<keyword evidence="2" id="KW-1185">Reference proteome</keyword>
<evidence type="ECO:0000313" key="1">
    <source>
        <dbReference type="EMBL" id="KAK3707745.1"/>
    </source>
</evidence>
<reference evidence="1" key="1">
    <citation type="submission" date="2023-07" db="EMBL/GenBank/DDBJ databases">
        <title>Black Yeasts Isolated from many extreme environments.</title>
        <authorList>
            <person name="Coleine C."/>
            <person name="Stajich J.E."/>
            <person name="Selbmann L."/>
        </authorList>
    </citation>
    <scope>NUCLEOTIDE SEQUENCE</scope>
    <source>
        <strain evidence="1">CCFEE 5714</strain>
    </source>
</reference>
<evidence type="ECO:0000313" key="2">
    <source>
        <dbReference type="Proteomes" id="UP001281147"/>
    </source>
</evidence>
<protein>
    <submittedName>
        <fullName evidence="1">Uncharacterized protein</fullName>
    </submittedName>
</protein>
<comment type="caution">
    <text evidence="1">The sequence shown here is derived from an EMBL/GenBank/DDBJ whole genome shotgun (WGS) entry which is preliminary data.</text>
</comment>